<dbReference type="AlphaFoldDB" id="A0A077AY50"/>
<dbReference type="STRING" id="91604.ID47_09550"/>
<dbReference type="OrthoDB" id="9791432at2"/>
<dbReference type="EMBL" id="CP008941">
    <property type="protein sequence ID" value="AIK96919.1"/>
    <property type="molecule type" value="Genomic_DNA"/>
</dbReference>
<protein>
    <submittedName>
        <fullName evidence="2">Uncharacterized protein</fullName>
    </submittedName>
</protein>
<dbReference type="KEGG" id="paca:ID47_09550"/>
<evidence type="ECO:0000256" key="1">
    <source>
        <dbReference type="SAM" id="MobiDB-lite"/>
    </source>
</evidence>
<gene>
    <name evidence="2" type="ORF">ID47_09550</name>
</gene>
<dbReference type="eggNOG" id="COG3334">
    <property type="taxonomic scope" value="Bacteria"/>
</dbReference>
<accession>A0A077AY50</accession>
<keyword evidence="3" id="KW-1185">Reference proteome</keyword>
<dbReference type="RefSeq" id="WP_038465740.1">
    <property type="nucleotide sequence ID" value="NZ_CP008941.1"/>
</dbReference>
<reference evidence="2 3" key="1">
    <citation type="submission" date="2014-07" db="EMBL/GenBank/DDBJ databases">
        <title>Comparative genomic insights into amoeba endosymbionts belonging to the families of Holosporaceae and Candidatus Midichloriaceae within Rickettsiales.</title>
        <authorList>
            <person name="Wang Z."/>
            <person name="Wu M."/>
        </authorList>
    </citation>
    <scope>NUCLEOTIDE SEQUENCE [LARGE SCALE GENOMIC DNA]</scope>
    <source>
        <strain evidence="2">PRA3</strain>
    </source>
</reference>
<dbReference type="SUPFAM" id="SSF158791">
    <property type="entry name" value="MgtE N-terminal domain-like"/>
    <property type="match status" value="1"/>
</dbReference>
<feature type="compositionally biased region" description="Basic and acidic residues" evidence="1">
    <location>
        <begin position="87"/>
        <end position="101"/>
    </location>
</feature>
<dbReference type="Proteomes" id="UP000028926">
    <property type="component" value="Chromosome"/>
</dbReference>
<dbReference type="HOGENOM" id="CLU_1080480_0_0_5"/>
<evidence type="ECO:0000313" key="2">
    <source>
        <dbReference type="EMBL" id="AIK96919.1"/>
    </source>
</evidence>
<feature type="region of interest" description="Disordered" evidence="1">
    <location>
        <begin position="55"/>
        <end position="101"/>
    </location>
</feature>
<organism evidence="2 3">
    <name type="scientific">Candidatus Odyssella acanthamoebae</name>
    <dbReference type="NCBI Taxonomy" id="91604"/>
    <lineage>
        <taxon>Bacteria</taxon>
        <taxon>Pseudomonadati</taxon>
        <taxon>Pseudomonadota</taxon>
        <taxon>Alphaproteobacteria</taxon>
        <taxon>Holosporales</taxon>
        <taxon>Candidatus Paracaedibacteraceae</taxon>
        <taxon>Candidatus Odyssella</taxon>
    </lineage>
</organism>
<sequence length="257" mass="28654">MQHEAIKVILKLLSWRPDLNLMVILVAGLCVIYRAEDIWHHRQLIDLSNTSLVSQANAAPEQKPETPATSEKSTSDNKAAPPAVTTEKADKAAAAEKKTEFDPLNLDENQVKILKAMAKKEGDTTIADDRAELVKKEEIAKIAESKILDQITQLEEVRKDIKETKDALTKQEQMNVAQMVKIYETMKPEEAAAIFNKLEITALSQIVKAMNPKKAGVIMAVMDEAKVRTVTLVMLEDSQTKLAIKAQQKEKPKETNK</sequence>
<name>A0A077AY50_9PROT</name>
<proteinExistence type="predicted"/>
<evidence type="ECO:0000313" key="3">
    <source>
        <dbReference type="Proteomes" id="UP000028926"/>
    </source>
</evidence>